<dbReference type="OrthoDB" id="2933518at2"/>
<reference evidence="1 2" key="1">
    <citation type="submission" date="2018-10" db="EMBL/GenBank/DDBJ databases">
        <authorList>
            <person name="Grouzdev D.S."/>
            <person name="Krutkina M.S."/>
            <person name="Tourova T.P."/>
            <person name="Nazina T.N."/>
        </authorList>
    </citation>
    <scope>NUCLEOTIDE SEQUENCE [LARGE SCALE GENOMIC DNA]</scope>
    <source>
        <strain evidence="1 2">435</strain>
    </source>
</reference>
<evidence type="ECO:0008006" key="3">
    <source>
        <dbReference type="Google" id="ProtNLM"/>
    </source>
</evidence>
<comment type="caution">
    <text evidence="1">The sequence shown here is derived from an EMBL/GenBank/DDBJ whole genome shotgun (WGS) entry which is preliminary data.</text>
</comment>
<gene>
    <name evidence="1" type="ORF">D7024_01005</name>
</gene>
<sequence>MYNLRAALKKAGIDNRRFEQGEIYLVGDEEVKIPDDKITNRTFHNTRPVVIVYNHPTNWDPLYPIIVAAPLSHEITRKRETDLEVFASEDGVECDCLLRLGLIQPFLKCDLHGPKGKLSERRIEQMLALLLHLLGVDMDDADTAVI</sequence>
<evidence type="ECO:0000313" key="1">
    <source>
        <dbReference type="EMBL" id="RKO65683.1"/>
    </source>
</evidence>
<dbReference type="InterPro" id="IPR011067">
    <property type="entry name" value="Plasmid_toxin/cell-grow_inhib"/>
</dbReference>
<proteinExistence type="predicted"/>
<keyword evidence="2" id="KW-1185">Reference proteome</keyword>
<name>A0A494WSH1_9FIRM</name>
<dbReference type="RefSeq" id="WP_121450155.1">
    <property type="nucleotide sequence ID" value="NZ_RBWE01000001.1"/>
</dbReference>
<accession>A0A494WSH1</accession>
<dbReference type="Proteomes" id="UP000271256">
    <property type="component" value="Unassembled WGS sequence"/>
</dbReference>
<dbReference type="EMBL" id="RBWE01000001">
    <property type="protein sequence ID" value="RKO65683.1"/>
    <property type="molecule type" value="Genomic_DNA"/>
</dbReference>
<dbReference type="Gene3D" id="2.30.30.110">
    <property type="match status" value="1"/>
</dbReference>
<protein>
    <recommendedName>
        <fullName evidence="3">Type II toxin-antitoxin system PemK/MazF family toxin</fullName>
    </recommendedName>
</protein>
<evidence type="ECO:0000313" key="2">
    <source>
        <dbReference type="Proteomes" id="UP000271256"/>
    </source>
</evidence>
<dbReference type="SUPFAM" id="SSF50118">
    <property type="entry name" value="Cell growth inhibitor/plasmid maintenance toxic component"/>
    <property type="match status" value="1"/>
</dbReference>
<dbReference type="AlphaFoldDB" id="A0A494WSH1"/>
<organism evidence="1 2">
    <name type="scientific">Desulfofundulus salinus</name>
    <dbReference type="NCBI Taxonomy" id="2419843"/>
    <lineage>
        <taxon>Bacteria</taxon>
        <taxon>Bacillati</taxon>
        <taxon>Bacillota</taxon>
        <taxon>Clostridia</taxon>
        <taxon>Eubacteriales</taxon>
        <taxon>Peptococcaceae</taxon>
        <taxon>Desulfofundulus</taxon>
    </lineage>
</organism>